<feature type="transmembrane region" description="Helical" evidence="2">
    <location>
        <begin position="37"/>
        <end position="55"/>
    </location>
</feature>
<accession>A0A917CPA8</accession>
<evidence type="ECO:0000259" key="3">
    <source>
        <dbReference type="Pfam" id="PF08955"/>
    </source>
</evidence>
<dbReference type="Pfam" id="PF08955">
    <property type="entry name" value="BofC_C"/>
    <property type="match status" value="1"/>
</dbReference>
<keyword evidence="2" id="KW-0472">Membrane</keyword>
<keyword evidence="2" id="KW-1133">Transmembrane helix</keyword>
<evidence type="ECO:0000256" key="2">
    <source>
        <dbReference type="SAM" id="Phobius"/>
    </source>
</evidence>
<dbReference type="RefSeq" id="WP_189028816.1">
    <property type="nucleotide sequence ID" value="NZ_BMKR01000022.1"/>
</dbReference>
<dbReference type="AlphaFoldDB" id="A0A917CPA8"/>
<gene>
    <name evidence="4" type="ORF">GCM10010912_44530</name>
</gene>
<organism evidence="4 5">
    <name type="scientific">Paenibacillus albidus</name>
    <dbReference type="NCBI Taxonomy" id="2041023"/>
    <lineage>
        <taxon>Bacteria</taxon>
        <taxon>Bacillati</taxon>
        <taxon>Bacillota</taxon>
        <taxon>Bacilli</taxon>
        <taxon>Bacillales</taxon>
        <taxon>Paenibacillaceae</taxon>
        <taxon>Paenibacillus</taxon>
    </lineage>
</organism>
<name>A0A917CPA8_9BACL</name>
<evidence type="ECO:0000313" key="4">
    <source>
        <dbReference type="EMBL" id="GGF94653.1"/>
    </source>
</evidence>
<reference evidence="4" key="2">
    <citation type="submission" date="2020-09" db="EMBL/GenBank/DDBJ databases">
        <authorList>
            <person name="Sun Q."/>
            <person name="Zhou Y."/>
        </authorList>
    </citation>
    <scope>NUCLEOTIDE SEQUENCE</scope>
    <source>
        <strain evidence="4">CGMCC 1.16134</strain>
    </source>
</reference>
<protein>
    <recommendedName>
        <fullName evidence="3">Bypass of forespore C C-terminal domain-containing protein</fullName>
    </recommendedName>
</protein>
<evidence type="ECO:0000313" key="5">
    <source>
        <dbReference type="Proteomes" id="UP000637643"/>
    </source>
</evidence>
<keyword evidence="2" id="KW-0812">Transmembrane</keyword>
<reference evidence="4" key="1">
    <citation type="journal article" date="2014" name="Int. J. Syst. Evol. Microbiol.">
        <title>Complete genome sequence of Corynebacterium casei LMG S-19264T (=DSM 44701T), isolated from a smear-ripened cheese.</title>
        <authorList>
            <consortium name="US DOE Joint Genome Institute (JGI-PGF)"/>
            <person name="Walter F."/>
            <person name="Albersmeier A."/>
            <person name="Kalinowski J."/>
            <person name="Ruckert C."/>
        </authorList>
    </citation>
    <scope>NUCLEOTIDE SEQUENCE</scope>
    <source>
        <strain evidence="4">CGMCC 1.16134</strain>
    </source>
</reference>
<dbReference type="InterPro" id="IPR015050">
    <property type="entry name" value="BofC_C"/>
</dbReference>
<dbReference type="EMBL" id="BMKR01000022">
    <property type="protein sequence ID" value="GGF94653.1"/>
    <property type="molecule type" value="Genomic_DNA"/>
</dbReference>
<keyword evidence="5" id="KW-1185">Reference proteome</keyword>
<feature type="domain" description="Bypass of forespore C C-terminal" evidence="3">
    <location>
        <begin position="180"/>
        <end position="256"/>
    </location>
</feature>
<evidence type="ECO:0000256" key="1">
    <source>
        <dbReference type="SAM" id="MobiDB-lite"/>
    </source>
</evidence>
<dbReference type="Proteomes" id="UP000637643">
    <property type="component" value="Unassembled WGS sequence"/>
</dbReference>
<dbReference type="InterPro" id="IPR038117">
    <property type="entry name" value="BofC_C_sf"/>
</dbReference>
<proteinExistence type="predicted"/>
<sequence>MIPSQVTIGKKQNEGINVNAFRLKKQLWRRWRRWKKALWVGAACAVLTVLAWRGMQVPKEISGLLTDSASTVTDTFDSLRTSTQMDDDQGDGTAPVFKAGENTEEDKRRSLSQEELLQTLTGSGISRTVHLKTTYVSGEEIQTLKGKKTPEQLEVLIAEHAAWDGWISPEGDLWLEKRVDDLSPLTKRDAYIGVDEHGNLKLFKGPPVDEKVLKTFFQLDMGSMKSSLPEDMWRQLQEGIRVQDIEEYNSVLSTFSDYARDSAEQVMQNRE</sequence>
<feature type="region of interest" description="Disordered" evidence="1">
    <location>
        <begin position="80"/>
        <end position="111"/>
    </location>
</feature>
<dbReference type="Gene3D" id="3.30.70.1740">
    <property type="entry name" value="Bypass-of-forespore C, C-terminal domain"/>
    <property type="match status" value="1"/>
</dbReference>
<comment type="caution">
    <text evidence="4">The sequence shown here is derived from an EMBL/GenBank/DDBJ whole genome shotgun (WGS) entry which is preliminary data.</text>
</comment>